<comment type="caution">
    <text evidence="1">The sequence shown here is derived from an EMBL/GenBank/DDBJ whole genome shotgun (WGS) entry which is preliminary data.</text>
</comment>
<gene>
    <name evidence="1" type="ORF">MRB53_009391</name>
</gene>
<name>A0ACC2LNW4_PERAE</name>
<proteinExistence type="predicted"/>
<reference evidence="1 2" key="1">
    <citation type="journal article" date="2022" name="Hortic Res">
        <title>A haplotype resolved chromosomal level avocado genome allows analysis of novel avocado genes.</title>
        <authorList>
            <person name="Nath O."/>
            <person name="Fletcher S.J."/>
            <person name="Hayward A."/>
            <person name="Shaw L.M."/>
            <person name="Masouleh A.K."/>
            <person name="Furtado A."/>
            <person name="Henry R.J."/>
            <person name="Mitter N."/>
        </authorList>
    </citation>
    <scope>NUCLEOTIDE SEQUENCE [LARGE SCALE GENOMIC DNA]</scope>
    <source>
        <strain evidence="2">cv. Hass</strain>
    </source>
</reference>
<keyword evidence="2" id="KW-1185">Reference proteome</keyword>
<evidence type="ECO:0000313" key="2">
    <source>
        <dbReference type="Proteomes" id="UP001234297"/>
    </source>
</evidence>
<evidence type="ECO:0000313" key="1">
    <source>
        <dbReference type="EMBL" id="KAJ8635124.1"/>
    </source>
</evidence>
<protein>
    <submittedName>
        <fullName evidence="1">Uncharacterized protein</fullName>
    </submittedName>
</protein>
<sequence>MGAGESKEEKKEATASEVASTALAVGASVGLAAGAIYALLGSGSSNSVSNENENKKMMRAPGKNGETMPRDDFEDNPKGYFRDLRKGK</sequence>
<accession>A0ACC2LNW4</accession>
<dbReference type="EMBL" id="CM056811">
    <property type="protein sequence ID" value="KAJ8635124.1"/>
    <property type="molecule type" value="Genomic_DNA"/>
</dbReference>
<organism evidence="1 2">
    <name type="scientific">Persea americana</name>
    <name type="common">Avocado</name>
    <dbReference type="NCBI Taxonomy" id="3435"/>
    <lineage>
        <taxon>Eukaryota</taxon>
        <taxon>Viridiplantae</taxon>
        <taxon>Streptophyta</taxon>
        <taxon>Embryophyta</taxon>
        <taxon>Tracheophyta</taxon>
        <taxon>Spermatophyta</taxon>
        <taxon>Magnoliopsida</taxon>
        <taxon>Magnoliidae</taxon>
        <taxon>Laurales</taxon>
        <taxon>Lauraceae</taxon>
        <taxon>Persea</taxon>
    </lineage>
</organism>
<dbReference type="Proteomes" id="UP001234297">
    <property type="component" value="Chromosome 3"/>
</dbReference>